<feature type="non-terminal residue" evidence="1">
    <location>
        <position position="170"/>
    </location>
</feature>
<gene>
    <name evidence="1" type="ORF">KUCAC02_019220</name>
</gene>
<dbReference type="Proteomes" id="UP001057452">
    <property type="component" value="Chromosome 17"/>
</dbReference>
<dbReference type="EMBL" id="CM043801">
    <property type="protein sequence ID" value="KAI4810386.1"/>
    <property type="molecule type" value="Genomic_DNA"/>
</dbReference>
<reference evidence="1" key="1">
    <citation type="submission" date="2022-05" db="EMBL/GenBank/DDBJ databases">
        <title>Chromosome-level genome of Chaenocephalus aceratus.</title>
        <authorList>
            <person name="Park H."/>
        </authorList>
    </citation>
    <scope>NUCLEOTIDE SEQUENCE</scope>
    <source>
        <strain evidence="1">KU_202001</strain>
    </source>
</reference>
<protein>
    <submittedName>
        <fullName evidence="1">Uncharacterized protein</fullName>
    </submittedName>
</protein>
<keyword evidence="2" id="KW-1185">Reference proteome</keyword>
<organism evidence="1 2">
    <name type="scientific">Chaenocephalus aceratus</name>
    <name type="common">Blackfin icefish</name>
    <name type="synonym">Chaenichthys aceratus</name>
    <dbReference type="NCBI Taxonomy" id="36190"/>
    <lineage>
        <taxon>Eukaryota</taxon>
        <taxon>Metazoa</taxon>
        <taxon>Chordata</taxon>
        <taxon>Craniata</taxon>
        <taxon>Vertebrata</taxon>
        <taxon>Euteleostomi</taxon>
        <taxon>Actinopterygii</taxon>
        <taxon>Neopterygii</taxon>
        <taxon>Teleostei</taxon>
        <taxon>Neoteleostei</taxon>
        <taxon>Acanthomorphata</taxon>
        <taxon>Eupercaria</taxon>
        <taxon>Perciformes</taxon>
        <taxon>Notothenioidei</taxon>
        <taxon>Channichthyidae</taxon>
        <taxon>Chaenocephalus</taxon>
    </lineage>
</organism>
<proteinExistence type="predicted"/>
<evidence type="ECO:0000313" key="2">
    <source>
        <dbReference type="Proteomes" id="UP001057452"/>
    </source>
</evidence>
<accession>A0ACB9WCL3</accession>
<name>A0ACB9WCL3_CHAAC</name>
<evidence type="ECO:0000313" key="1">
    <source>
        <dbReference type="EMBL" id="KAI4810386.1"/>
    </source>
</evidence>
<feature type="non-terminal residue" evidence="1">
    <location>
        <position position="1"/>
    </location>
</feature>
<sequence length="170" mass="18467">YTVSYPSIHRGFGRAAGQLRPAETRQCSGTPQIGQDFPSYPAMSGYERSAVGFETLQQHLVCLNWKPDHQQEGPRVEVFAEGDAVKAEECVANQVFLRGEASGCASDSARGSWRMAPGVSAEKQANPKRSSGWWCTVIPGCWLLSPPSGACMADKSEPLSGTYNNPEERL</sequence>
<comment type="caution">
    <text evidence="1">The sequence shown here is derived from an EMBL/GenBank/DDBJ whole genome shotgun (WGS) entry which is preliminary data.</text>
</comment>